<gene>
    <name evidence="1" type="ORF">EZS28_004549</name>
</gene>
<protein>
    <submittedName>
        <fullName evidence="1">Uncharacterized protein</fullName>
    </submittedName>
</protein>
<comment type="caution">
    <text evidence="1">The sequence shown here is derived from an EMBL/GenBank/DDBJ whole genome shotgun (WGS) entry which is preliminary data.</text>
</comment>
<dbReference type="Proteomes" id="UP000324800">
    <property type="component" value="Unassembled WGS sequence"/>
</dbReference>
<dbReference type="AlphaFoldDB" id="A0A5J4WYJ0"/>
<accession>A0A5J4WYJ0</accession>
<name>A0A5J4WYJ0_9EUKA</name>
<evidence type="ECO:0000313" key="2">
    <source>
        <dbReference type="Proteomes" id="UP000324800"/>
    </source>
</evidence>
<dbReference type="EMBL" id="SNRW01000654">
    <property type="protein sequence ID" value="KAA6399920.1"/>
    <property type="molecule type" value="Genomic_DNA"/>
</dbReference>
<evidence type="ECO:0000313" key="1">
    <source>
        <dbReference type="EMBL" id="KAA6399920.1"/>
    </source>
</evidence>
<proteinExistence type="predicted"/>
<organism evidence="1 2">
    <name type="scientific">Streblomastix strix</name>
    <dbReference type="NCBI Taxonomy" id="222440"/>
    <lineage>
        <taxon>Eukaryota</taxon>
        <taxon>Metamonada</taxon>
        <taxon>Preaxostyla</taxon>
        <taxon>Oxymonadida</taxon>
        <taxon>Streblomastigidae</taxon>
        <taxon>Streblomastix</taxon>
    </lineage>
</organism>
<sequence length="68" mass="7887">MLIVHSLIRYRPYQLDPRRQVRSEMPQYASRSRLQATIATEKSSIPPKRQFLEQIIEVDVSMQGGSAQ</sequence>
<reference evidence="1 2" key="1">
    <citation type="submission" date="2019-03" db="EMBL/GenBank/DDBJ databases">
        <title>Single cell metagenomics reveals metabolic interactions within the superorganism composed of flagellate Streblomastix strix and complex community of Bacteroidetes bacteria on its surface.</title>
        <authorList>
            <person name="Treitli S.C."/>
            <person name="Kolisko M."/>
            <person name="Husnik F."/>
            <person name="Keeling P."/>
            <person name="Hampl V."/>
        </authorList>
    </citation>
    <scope>NUCLEOTIDE SEQUENCE [LARGE SCALE GENOMIC DNA]</scope>
    <source>
        <strain evidence="1">ST1C</strain>
    </source>
</reference>